<dbReference type="EMBL" id="LGRX02021167">
    <property type="protein sequence ID" value="KAK3256983.1"/>
    <property type="molecule type" value="Genomic_DNA"/>
</dbReference>
<dbReference type="AlphaFoldDB" id="A0AAE0KQH1"/>
<keyword evidence="3" id="KW-0547">Nucleotide-binding</keyword>
<evidence type="ECO:0000256" key="1">
    <source>
        <dbReference type="ARBA" id="ARBA00008276"/>
    </source>
</evidence>
<dbReference type="InterPro" id="IPR018109">
    <property type="entry name" value="Folylpolyglutamate_synth_CS"/>
</dbReference>
<dbReference type="GO" id="GO:0005524">
    <property type="term" value="F:ATP binding"/>
    <property type="evidence" value="ECO:0007669"/>
    <property type="project" value="UniProtKB-KW"/>
</dbReference>
<sequence>MSLREEEESKRTYEYAVHTLDEQFRLKAIPDGASWTDAFEEMRFWMKVFEVDEAVKNLSVIHVAGTKGKGSCCALTEGILRACGCRTGFFSSPHLLDIRERFRLDGYLTPSGLKVKCKRIAGISRFRGRVVVSETLRETTTAFARR</sequence>
<dbReference type="InterPro" id="IPR001645">
    <property type="entry name" value="Folylpolyglutamate_synth"/>
</dbReference>
<name>A0AAE0KQH1_9CHLO</name>
<dbReference type="SUPFAM" id="SSF53623">
    <property type="entry name" value="MurD-like peptide ligases, catalytic domain"/>
    <property type="match status" value="1"/>
</dbReference>
<keyword evidence="4" id="KW-0067">ATP-binding</keyword>
<dbReference type="GO" id="GO:0004326">
    <property type="term" value="F:tetrahydrofolylpolyglutamate synthase activity"/>
    <property type="evidence" value="ECO:0007669"/>
    <property type="project" value="InterPro"/>
</dbReference>
<organism evidence="5 6">
    <name type="scientific">Cymbomonas tetramitiformis</name>
    <dbReference type="NCBI Taxonomy" id="36881"/>
    <lineage>
        <taxon>Eukaryota</taxon>
        <taxon>Viridiplantae</taxon>
        <taxon>Chlorophyta</taxon>
        <taxon>Pyramimonadophyceae</taxon>
        <taxon>Pyramimonadales</taxon>
        <taxon>Pyramimonadaceae</taxon>
        <taxon>Cymbomonas</taxon>
    </lineage>
</organism>
<dbReference type="Proteomes" id="UP001190700">
    <property type="component" value="Unassembled WGS sequence"/>
</dbReference>
<dbReference type="PROSITE" id="PS01011">
    <property type="entry name" value="FOLYLPOLYGLU_SYNT_1"/>
    <property type="match status" value="1"/>
</dbReference>
<dbReference type="PANTHER" id="PTHR11136">
    <property type="entry name" value="FOLYLPOLYGLUTAMATE SYNTHASE-RELATED"/>
    <property type="match status" value="1"/>
</dbReference>
<comment type="caution">
    <text evidence="5">The sequence shown here is derived from an EMBL/GenBank/DDBJ whole genome shotgun (WGS) entry which is preliminary data.</text>
</comment>
<dbReference type="GO" id="GO:0005739">
    <property type="term" value="C:mitochondrion"/>
    <property type="evidence" value="ECO:0007669"/>
    <property type="project" value="TreeGrafter"/>
</dbReference>
<accession>A0AAE0KQH1</accession>
<keyword evidence="2" id="KW-0436">Ligase</keyword>
<dbReference type="InterPro" id="IPR036565">
    <property type="entry name" value="Mur-like_cat_sf"/>
</dbReference>
<dbReference type="Gene3D" id="3.40.1190.10">
    <property type="entry name" value="Mur-like, catalytic domain"/>
    <property type="match status" value="1"/>
</dbReference>
<evidence type="ECO:0000256" key="2">
    <source>
        <dbReference type="ARBA" id="ARBA00022598"/>
    </source>
</evidence>
<evidence type="ECO:0000256" key="4">
    <source>
        <dbReference type="ARBA" id="ARBA00022840"/>
    </source>
</evidence>
<protein>
    <submittedName>
        <fullName evidence="5">Uncharacterized protein</fullName>
    </submittedName>
</protein>
<gene>
    <name evidence="5" type="ORF">CYMTET_33913</name>
</gene>
<dbReference type="PANTHER" id="PTHR11136:SF5">
    <property type="entry name" value="FOLYLPOLYGLUTAMATE SYNTHASE, MITOCHONDRIAL"/>
    <property type="match status" value="1"/>
</dbReference>
<comment type="similarity">
    <text evidence="1">Belongs to the folylpolyglutamate synthase family.</text>
</comment>
<evidence type="ECO:0000313" key="5">
    <source>
        <dbReference type="EMBL" id="KAK3256983.1"/>
    </source>
</evidence>
<reference evidence="5 6" key="1">
    <citation type="journal article" date="2015" name="Genome Biol. Evol.">
        <title>Comparative Genomics of a Bacterivorous Green Alga Reveals Evolutionary Causalities and Consequences of Phago-Mixotrophic Mode of Nutrition.</title>
        <authorList>
            <person name="Burns J.A."/>
            <person name="Paasch A."/>
            <person name="Narechania A."/>
            <person name="Kim E."/>
        </authorList>
    </citation>
    <scope>NUCLEOTIDE SEQUENCE [LARGE SCALE GENOMIC DNA]</scope>
    <source>
        <strain evidence="5 6">PLY_AMNH</strain>
    </source>
</reference>
<dbReference type="GO" id="GO:0005829">
    <property type="term" value="C:cytosol"/>
    <property type="evidence" value="ECO:0007669"/>
    <property type="project" value="TreeGrafter"/>
</dbReference>
<keyword evidence="6" id="KW-1185">Reference proteome</keyword>
<evidence type="ECO:0000313" key="6">
    <source>
        <dbReference type="Proteomes" id="UP001190700"/>
    </source>
</evidence>
<evidence type="ECO:0000256" key="3">
    <source>
        <dbReference type="ARBA" id="ARBA00022741"/>
    </source>
</evidence>
<proteinExistence type="inferred from homology"/>